<gene>
    <name evidence="2" type="ORF">FRUB_00817</name>
</gene>
<evidence type="ECO:0000313" key="3">
    <source>
        <dbReference type="Proteomes" id="UP000214646"/>
    </source>
</evidence>
<sequence length="128" mass="13889">MLPLIFSRYEMPPEPIRDKAVAIRAVVDRLVADGRIPPAFVDEVMAAILRRETLGSTGIGRGVAVPHGRHSGVTDAMAAIATFPGGVAFTGIDNQPVHVVCLLLLSAEQKSDHLRFLEEIAQQLRDPR</sequence>
<dbReference type="Proteomes" id="UP000214646">
    <property type="component" value="Unassembled WGS sequence"/>
</dbReference>
<dbReference type="PANTHER" id="PTHR47738">
    <property type="entry name" value="PTS SYSTEM FRUCTOSE-LIKE EIIA COMPONENT-RELATED"/>
    <property type="match status" value="1"/>
</dbReference>
<evidence type="ECO:0000313" key="2">
    <source>
        <dbReference type="EMBL" id="OWK47118.1"/>
    </source>
</evidence>
<keyword evidence="3" id="KW-1185">Reference proteome</keyword>
<dbReference type="Pfam" id="PF00359">
    <property type="entry name" value="PTS_EIIA_2"/>
    <property type="match status" value="1"/>
</dbReference>
<dbReference type="PANTHER" id="PTHR47738:SF2">
    <property type="entry name" value="PTS SYSTEM FRUCTOSE-LIKE EIIA COMPONENT"/>
    <property type="match status" value="1"/>
</dbReference>
<dbReference type="SUPFAM" id="SSF55804">
    <property type="entry name" value="Phoshotransferase/anion transport protein"/>
    <property type="match status" value="1"/>
</dbReference>
<dbReference type="PROSITE" id="PS51094">
    <property type="entry name" value="PTS_EIIA_TYPE_2"/>
    <property type="match status" value="1"/>
</dbReference>
<comment type="caution">
    <text evidence="2">The sequence shown here is derived from an EMBL/GenBank/DDBJ whole genome shotgun (WGS) entry which is preliminary data.</text>
</comment>
<dbReference type="OrthoDB" id="95460at2"/>
<evidence type="ECO:0000259" key="1">
    <source>
        <dbReference type="PROSITE" id="PS51094"/>
    </source>
</evidence>
<proteinExistence type="predicted"/>
<dbReference type="InterPro" id="IPR016152">
    <property type="entry name" value="PTrfase/Anion_transptr"/>
</dbReference>
<dbReference type="EMBL" id="NIDE01000001">
    <property type="protein sequence ID" value="OWK47118.1"/>
    <property type="molecule type" value="Genomic_DNA"/>
</dbReference>
<name>A0A225E8M7_9BACT</name>
<dbReference type="PROSITE" id="PS00372">
    <property type="entry name" value="PTS_EIIA_TYPE_2_HIS"/>
    <property type="match status" value="1"/>
</dbReference>
<dbReference type="CDD" id="cd00211">
    <property type="entry name" value="PTS_IIA_fru"/>
    <property type="match status" value="1"/>
</dbReference>
<organism evidence="2 3">
    <name type="scientific">Fimbriiglobus ruber</name>
    <dbReference type="NCBI Taxonomy" id="1908690"/>
    <lineage>
        <taxon>Bacteria</taxon>
        <taxon>Pseudomonadati</taxon>
        <taxon>Planctomycetota</taxon>
        <taxon>Planctomycetia</taxon>
        <taxon>Gemmatales</taxon>
        <taxon>Gemmataceae</taxon>
        <taxon>Fimbriiglobus</taxon>
    </lineage>
</organism>
<protein>
    <submittedName>
        <fullName evidence="2">PTS IIA-like nitrogen-regulatory protein PtsN</fullName>
    </submittedName>
</protein>
<accession>A0A225E8M7</accession>
<dbReference type="InterPro" id="IPR051541">
    <property type="entry name" value="PTS_SugarTrans_NitroReg"/>
</dbReference>
<dbReference type="Gene3D" id="3.40.930.10">
    <property type="entry name" value="Mannitol-specific EII, Chain A"/>
    <property type="match status" value="1"/>
</dbReference>
<dbReference type="RefSeq" id="WP_088252259.1">
    <property type="nucleotide sequence ID" value="NZ_NIDE01000001.1"/>
</dbReference>
<dbReference type="AlphaFoldDB" id="A0A225E8M7"/>
<reference evidence="3" key="1">
    <citation type="submission" date="2017-06" db="EMBL/GenBank/DDBJ databases">
        <title>Genome analysis of Fimbriiglobus ruber SP5, the first member of the order Planctomycetales with confirmed chitinolytic capability.</title>
        <authorList>
            <person name="Ravin N.V."/>
            <person name="Rakitin A.L."/>
            <person name="Ivanova A.A."/>
            <person name="Beletsky A.V."/>
            <person name="Kulichevskaya I.S."/>
            <person name="Mardanov A.V."/>
            <person name="Dedysh S.N."/>
        </authorList>
    </citation>
    <scope>NUCLEOTIDE SEQUENCE [LARGE SCALE GENOMIC DNA]</scope>
    <source>
        <strain evidence="3">SP5</strain>
    </source>
</reference>
<feature type="domain" description="PTS EIIA type-2" evidence="1">
    <location>
        <begin position="3"/>
        <end position="128"/>
    </location>
</feature>
<dbReference type="InterPro" id="IPR002178">
    <property type="entry name" value="PTS_EIIA_type-2_dom"/>
</dbReference>